<accession>A0A9P6HQ82</accession>
<evidence type="ECO:0000256" key="1">
    <source>
        <dbReference type="ARBA" id="ARBA00004370"/>
    </source>
</evidence>
<dbReference type="AlphaFoldDB" id="A0A9P6HQ82"/>
<evidence type="ECO:0000256" key="6">
    <source>
        <dbReference type="SAM" id="Phobius"/>
    </source>
</evidence>
<evidence type="ECO:0000256" key="5">
    <source>
        <dbReference type="ARBA" id="ARBA00023136"/>
    </source>
</evidence>
<dbReference type="PANTHER" id="PTHR21346">
    <property type="entry name" value="FUN14 DOMAIN CONTAINING"/>
    <property type="match status" value="1"/>
</dbReference>
<evidence type="ECO:0000313" key="7">
    <source>
        <dbReference type="EMBL" id="KAF9792718.1"/>
    </source>
</evidence>
<evidence type="ECO:0000256" key="3">
    <source>
        <dbReference type="ARBA" id="ARBA00022692"/>
    </source>
</evidence>
<feature type="transmembrane region" description="Helical" evidence="6">
    <location>
        <begin position="34"/>
        <end position="57"/>
    </location>
</feature>
<evidence type="ECO:0000256" key="2">
    <source>
        <dbReference type="ARBA" id="ARBA00009160"/>
    </source>
</evidence>
<evidence type="ECO:0000256" key="4">
    <source>
        <dbReference type="ARBA" id="ARBA00022989"/>
    </source>
</evidence>
<keyword evidence="4 6" id="KW-1133">Transmembrane helix</keyword>
<dbReference type="GO" id="GO:0016020">
    <property type="term" value="C:membrane"/>
    <property type="evidence" value="ECO:0007669"/>
    <property type="project" value="UniProtKB-SubCell"/>
</dbReference>
<comment type="caution">
    <text evidence="7">The sequence shown here is derived from an EMBL/GenBank/DDBJ whole genome shotgun (WGS) entry which is preliminary data.</text>
</comment>
<dbReference type="PANTHER" id="PTHR21346:SF10">
    <property type="entry name" value="TRANSMEMBRANE PROTEIN"/>
    <property type="match status" value="1"/>
</dbReference>
<name>A0A9P6HQ82_9AGAM</name>
<feature type="transmembrane region" description="Helical" evidence="6">
    <location>
        <begin position="9"/>
        <end position="28"/>
    </location>
</feature>
<dbReference type="Proteomes" id="UP000736335">
    <property type="component" value="Unassembled WGS sequence"/>
</dbReference>
<protein>
    <submittedName>
        <fullName evidence="7">Uncharacterized protein</fullName>
    </submittedName>
</protein>
<comment type="subcellular location">
    <subcellularLocation>
        <location evidence="1">Membrane</location>
    </subcellularLocation>
</comment>
<organism evidence="7 8">
    <name type="scientific">Thelephora terrestris</name>
    <dbReference type="NCBI Taxonomy" id="56493"/>
    <lineage>
        <taxon>Eukaryota</taxon>
        <taxon>Fungi</taxon>
        <taxon>Dikarya</taxon>
        <taxon>Basidiomycota</taxon>
        <taxon>Agaricomycotina</taxon>
        <taxon>Agaricomycetes</taxon>
        <taxon>Thelephorales</taxon>
        <taxon>Thelephoraceae</taxon>
        <taxon>Thelephora</taxon>
    </lineage>
</organism>
<sequence>MAPPPASSLGIYELTFGSVCGICAGVFIKIGTKLVAFLLGGPFVLLYYLVSVSISIIRIDWSRAASGFENTFHRKENGVRRPPSIGSLVKSLAADFQPPTTFTAGLNLGLHVG</sequence>
<keyword evidence="8" id="KW-1185">Reference proteome</keyword>
<dbReference type="EMBL" id="WIUZ02000001">
    <property type="protein sequence ID" value="KAF9792718.1"/>
    <property type="molecule type" value="Genomic_DNA"/>
</dbReference>
<comment type="similarity">
    <text evidence="2">Belongs to the FUN14 family.</text>
</comment>
<evidence type="ECO:0000313" key="8">
    <source>
        <dbReference type="Proteomes" id="UP000736335"/>
    </source>
</evidence>
<proteinExistence type="inferred from homology"/>
<gene>
    <name evidence="7" type="ORF">BJ322DRAFT_69779</name>
</gene>
<keyword evidence="3 6" id="KW-0812">Transmembrane</keyword>
<dbReference type="Pfam" id="PF04930">
    <property type="entry name" value="FUN14"/>
    <property type="match status" value="1"/>
</dbReference>
<dbReference type="InterPro" id="IPR007014">
    <property type="entry name" value="FUN14"/>
</dbReference>
<reference evidence="7" key="2">
    <citation type="submission" date="2020-11" db="EMBL/GenBank/DDBJ databases">
        <authorList>
            <consortium name="DOE Joint Genome Institute"/>
            <person name="Kuo A."/>
            <person name="Miyauchi S."/>
            <person name="Kiss E."/>
            <person name="Drula E."/>
            <person name="Kohler A."/>
            <person name="Sanchez-Garcia M."/>
            <person name="Andreopoulos B."/>
            <person name="Barry K.W."/>
            <person name="Bonito G."/>
            <person name="Buee M."/>
            <person name="Carver A."/>
            <person name="Chen C."/>
            <person name="Cichocki N."/>
            <person name="Clum A."/>
            <person name="Culley D."/>
            <person name="Crous P.W."/>
            <person name="Fauchery L."/>
            <person name="Girlanda M."/>
            <person name="Hayes R."/>
            <person name="Keri Z."/>
            <person name="Labutti K."/>
            <person name="Lipzen A."/>
            <person name="Lombard V."/>
            <person name="Magnuson J."/>
            <person name="Maillard F."/>
            <person name="Morin E."/>
            <person name="Murat C."/>
            <person name="Nolan M."/>
            <person name="Ohm R."/>
            <person name="Pangilinan J."/>
            <person name="Pereira M."/>
            <person name="Perotto S."/>
            <person name="Peter M."/>
            <person name="Riley R."/>
            <person name="Sitrit Y."/>
            <person name="Stielow B."/>
            <person name="Szollosi G."/>
            <person name="Zifcakova L."/>
            <person name="Stursova M."/>
            <person name="Spatafora J.W."/>
            <person name="Tedersoo L."/>
            <person name="Vaario L.-M."/>
            <person name="Yamada A."/>
            <person name="Yan M."/>
            <person name="Wang P."/>
            <person name="Xu J."/>
            <person name="Bruns T."/>
            <person name="Baldrian P."/>
            <person name="Vilgalys R."/>
            <person name="Henrissat B."/>
            <person name="Grigoriev I.V."/>
            <person name="Hibbett D."/>
            <person name="Nagy L.G."/>
            <person name="Martin F.M."/>
        </authorList>
    </citation>
    <scope>NUCLEOTIDE SEQUENCE</scope>
    <source>
        <strain evidence="7">UH-Tt-Lm1</strain>
    </source>
</reference>
<keyword evidence="5 6" id="KW-0472">Membrane</keyword>
<reference evidence="7" key="1">
    <citation type="journal article" date="2020" name="Nat. Commun.">
        <title>Large-scale genome sequencing of mycorrhizal fungi provides insights into the early evolution of symbiotic traits.</title>
        <authorList>
            <person name="Miyauchi S."/>
            <person name="Kiss E."/>
            <person name="Kuo A."/>
            <person name="Drula E."/>
            <person name="Kohler A."/>
            <person name="Sanchez-Garcia M."/>
            <person name="Morin E."/>
            <person name="Andreopoulos B."/>
            <person name="Barry K.W."/>
            <person name="Bonito G."/>
            <person name="Buee M."/>
            <person name="Carver A."/>
            <person name="Chen C."/>
            <person name="Cichocki N."/>
            <person name="Clum A."/>
            <person name="Culley D."/>
            <person name="Crous P.W."/>
            <person name="Fauchery L."/>
            <person name="Girlanda M."/>
            <person name="Hayes R.D."/>
            <person name="Keri Z."/>
            <person name="LaButti K."/>
            <person name="Lipzen A."/>
            <person name="Lombard V."/>
            <person name="Magnuson J."/>
            <person name="Maillard F."/>
            <person name="Murat C."/>
            <person name="Nolan M."/>
            <person name="Ohm R.A."/>
            <person name="Pangilinan J."/>
            <person name="Pereira M.F."/>
            <person name="Perotto S."/>
            <person name="Peter M."/>
            <person name="Pfister S."/>
            <person name="Riley R."/>
            <person name="Sitrit Y."/>
            <person name="Stielow J.B."/>
            <person name="Szollosi G."/>
            <person name="Zifcakova L."/>
            <person name="Stursova M."/>
            <person name="Spatafora J.W."/>
            <person name="Tedersoo L."/>
            <person name="Vaario L.M."/>
            <person name="Yamada A."/>
            <person name="Yan M."/>
            <person name="Wang P."/>
            <person name="Xu J."/>
            <person name="Bruns T."/>
            <person name="Baldrian P."/>
            <person name="Vilgalys R."/>
            <person name="Dunand C."/>
            <person name="Henrissat B."/>
            <person name="Grigoriev I.V."/>
            <person name="Hibbett D."/>
            <person name="Nagy L.G."/>
            <person name="Martin F.M."/>
        </authorList>
    </citation>
    <scope>NUCLEOTIDE SEQUENCE</scope>
    <source>
        <strain evidence="7">UH-Tt-Lm1</strain>
    </source>
</reference>
<dbReference type="OrthoDB" id="163794at2759"/>